<dbReference type="EC" id="3.1.-.-" evidence="5"/>
<dbReference type="GO" id="GO:0090729">
    <property type="term" value="F:toxin activity"/>
    <property type="evidence" value="ECO:0007669"/>
    <property type="project" value="UniProtKB-KW"/>
</dbReference>
<comment type="function">
    <text evidence="5">Toxic component of a toxin-antitoxin (TA) system. An RNase.</text>
</comment>
<keyword evidence="5" id="KW-0800">Toxin</keyword>
<keyword evidence="1 5" id="KW-1277">Toxin-antitoxin system</keyword>
<evidence type="ECO:0000256" key="2">
    <source>
        <dbReference type="ARBA" id="ARBA00022722"/>
    </source>
</evidence>
<reference evidence="7" key="1">
    <citation type="submission" date="2020-02" db="EMBL/GenBank/DDBJ databases">
        <authorList>
            <person name="Meier V. D."/>
        </authorList>
    </citation>
    <scope>NUCLEOTIDE SEQUENCE</scope>
    <source>
        <strain evidence="7">AVDCRST_MAG64</strain>
    </source>
</reference>
<dbReference type="GO" id="GO:0004540">
    <property type="term" value="F:RNA nuclease activity"/>
    <property type="evidence" value="ECO:0007669"/>
    <property type="project" value="InterPro"/>
</dbReference>
<keyword evidence="2 5" id="KW-0540">Nuclease</keyword>
<comment type="similarity">
    <text evidence="5">Belongs to the PINc/VapC protein family.</text>
</comment>
<evidence type="ECO:0000313" key="7">
    <source>
        <dbReference type="EMBL" id="CAA9435929.1"/>
    </source>
</evidence>
<dbReference type="Pfam" id="PF01850">
    <property type="entry name" value="PIN"/>
    <property type="match status" value="1"/>
</dbReference>
<evidence type="ECO:0000256" key="5">
    <source>
        <dbReference type="HAMAP-Rule" id="MF_00265"/>
    </source>
</evidence>
<dbReference type="SUPFAM" id="SSF88723">
    <property type="entry name" value="PIN domain-like"/>
    <property type="match status" value="1"/>
</dbReference>
<dbReference type="InterPro" id="IPR029060">
    <property type="entry name" value="PIN-like_dom_sf"/>
</dbReference>
<dbReference type="AlphaFoldDB" id="A0A6J4QBY1"/>
<feature type="domain" description="PIN" evidence="6">
    <location>
        <begin position="9"/>
        <end position="127"/>
    </location>
</feature>
<dbReference type="GO" id="GO:0016787">
    <property type="term" value="F:hydrolase activity"/>
    <property type="evidence" value="ECO:0007669"/>
    <property type="project" value="UniProtKB-KW"/>
</dbReference>
<evidence type="ECO:0000259" key="6">
    <source>
        <dbReference type="Pfam" id="PF01850"/>
    </source>
</evidence>
<proteinExistence type="inferred from homology"/>
<keyword evidence="4 5" id="KW-0378">Hydrolase</keyword>
<gene>
    <name evidence="5" type="primary">vapC</name>
    <name evidence="7" type="ORF">AVDCRST_MAG64-3799</name>
</gene>
<dbReference type="InterPro" id="IPR002716">
    <property type="entry name" value="PIN_dom"/>
</dbReference>
<dbReference type="HAMAP" id="MF_00265">
    <property type="entry name" value="VapC_Nob1"/>
    <property type="match status" value="1"/>
</dbReference>
<organism evidence="7">
    <name type="scientific">uncultured Phycisphaerae bacterium</name>
    <dbReference type="NCBI Taxonomy" id="904963"/>
    <lineage>
        <taxon>Bacteria</taxon>
        <taxon>Pseudomonadati</taxon>
        <taxon>Planctomycetota</taxon>
        <taxon>Phycisphaerae</taxon>
        <taxon>environmental samples</taxon>
    </lineage>
</organism>
<evidence type="ECO:0000256" key="4">
    <source>
        <dbReference type="ARBA" id="ARBA00022801"/>
    </source>
</evidence>
<feature type="binding site" evidence="5">
    <location>
        <position position="102"/>
    </location>
    <ligand>
        <name>Mg(2+)</name>
        <dbReference type="ChEBI" id="CHEBI:18420"/>
    </ligand>
</feature>
<dbReference type="GO" id="GO:0000287">
    <property type="term" value="F:magnesium ion binding"/>
    <property type="evidence" value="ECO:0007669"/>
    <property type="project" value="UniProtKB-UniRule"/>
</dbReference>
<evidence type="ECO:0000256" key="1">
    <source>
        <dbReference type="ARBA" id="ARBA00022649"/>
    </source>
</evidence>
<dbReference type="CDD" id="cd09854">
    <property type="entry name" value="PIN_VapC-like"/>
    <property type="match status" value="1"/>
</dbReference>
<sequence length="152" mass="16368">MTGAPVAFLLDTNCWMEVIRGRPNAADVQALLAEVPAIRLALSDFSLHSVGVVMRRKGIVGQFSTFIADVGIGVAVDVVTLGTDDMRRVADACVAHGLDFDDAYQYVAAELHGLKLVSLDAGFDRTPNGRLTPAAALQAFRDEQSRQQKQQP</sequence>
<keyword evidence="5" id="KW-0460">Magnesium</keyword>
<evidence type="ECO:0000256" key="3">
    <source>
        <dbReference type="ARBA" id="ARBA00022723"/>
    </source>
</evidence>
<keyword evidence="3 5" id="KW-0479">Metal-binding</keyword>
<protein>
    <recommendedName>
        <fullName evidence="5">Ribonuclease VapC</fullName>
        <shortName evidence="5">RNase VapC</shortName>
        <ecNumber evidence="5">3.1.-.-</ecNumber>
    </recommendedName>
    <alternativeName>
        <fullName evidence="5">Toxin VapC</fullName>
    </alternativeName>
</protein>
<name>A0A6J4QBY1_9BACT</name>
<feature type="binding site" evidence="5">
    <location>
        <position position="11"/>
    </location>
    <ligand>
        <name>Mg(2+)</name>
        <dbReference type="ChEBI" id="CHEBI:18420"/>
    </ligand>
</feature>
<accession>A0A6J4QBY1</accession>
<dbReference type="InterPro" id="IPR022907">
    <property type="entry name" value="VapC_family"/>
</dbReference>
<comment type="cofactor">
    <cofactor evidence="5">
        <name>Mg(2+)</name>
        <dbReference type="ChEBI" id="CHEBI:18420"/>
    </cofactor>
</comment>
<dbReference type="EMBL" id="CADCUQ010000878">
    <property type="protein sequence ID" value="CAA9435929.1"/>
    <property type="molecule type" value="Genomic_DNA"/>
</dbReference>
<dbReference type="Gene3D" id="3.40.50.1010">
    <property type="entry name" value="5'-nuclease"/>
    <property type="match status" value="1"/>
</dbReference>